<name>A0AAN6Q056_9PEZI</name>
<protein>
    <submittedName>
        <fullName evidence="2">Uncharacterized protein</fullName>
    </submittedName>
</protein>
<sequence>MAIATIQLPSAETVTAATTYLLRITQLCSLSISCYGVCYLIWLHNHHYCSYHYCGDTDRETASVPIGEVVYTVACVLAGLEWIYATSSTLVRLSQGKKIDSFTQLCGTWTSVVILAVGMGMFTSISTVRQSWPLCYSTGYIRFSVYYLPETNSCIVTQNAVTTGLIAMWVYPHIICVLGVRGDKGSLSGRQYMLVAVGHIGCCAGKEGYKGRTSTAAASRCSWRH</sequence>
<reference evidence="2" key="2">
    <citation type="submission" date="2023-05" db="EMBL/GenBank/DDBJ databases">
        <authorList>
            <consortium name="Lawrence Berkeley National Laboratory"/>
            <person name="Steindorff A."/>
            <person name="Hensen N."/>
            <person name="Bonometti L."/>
            <person name="Westerberg I."/>
            <person name="Brannstrom I.O."/>
            <person name="Guillou S."/>
            <person name="Cros-Aarteil S."/>
            <person name="Calhoun S."/>
            <person name="Haridas S."/>
            <person name="Kuo A."/>
            <person name="Mondo S."/>
            <person name="Pangilinan J."/>
            <person name="Riley R."/>
            <person name="Labutti K."/>
            <person name="Andreopoulos B."/>
            <person name="Lipzen A."/>
            <person name="Chen C."/>
            <person name="Yanf M."/>
            <person name="Daum C."/>
            <person name="Ng V."/>
            <person name="Clum A."/>
            <person name="Ohm R."/>
            <person name="Martin F."/>
            <person name="Silar P."/>
            <person name="Natvig D."/>
            <person name="Lalanne C."/>
            <person name="Gautier V."/>
            <person name="Ament-Velasquez S.L."/>
            <person name="Kruys A."/>
            <person name="Hutchinson M.I."/>
            <person name="Powell A.J."/>
            <person name="Barry K."/>
            <person name="Miller A.N."/>
            <person name="Grigoriev I.V."/>
            <person name="Debuchy R."/>
            <person name="Gladieux P."/>
            <person name="Thoren M.H."/>
            <person name="Johannesson H."/>
        </authorList>
    </citation>
    <scope>NUCLEOTIDE SEQUENCE</scope>
    <source>
        <strain evidence="2">CBS 757.83</strain>
    </source>
</reference>
<comment type="caution">
    <text evidence="2">The sequence shown here is derived from an EMBL/GenBank/DDBJ whole genome shotgun (WGS) entry which is preliminary data.</text>
</comment>
<gene>
    <name evidence="2" type="ORF">N658DRAFT_497840</name>
</gene>
<accession>A0AAN6Q056</accession>
<proteinExistence type="predicted"/>
<keyword evidence="1" id="KW-0812">Transmembrane</keyword>
<evidence type="ECO:0000313" key="2">
    <source>
        <dbReference type="EMBL" id="KAK4099859.1"/>
    </source>
</evidence>
<evidence type="ECO:0000313" key="3">
    <source>
        <dbReference type="Proteomes" id="UP001305647"/>
    </source>
</evidence>
<organism evidence="2 3">
    <name type="scientific">Parathielavia hyrcaniae</name>
    <dbReference type="NCBI Taxonomy" id="113614"/>
    <lineage>
        <taxon>Eukaryota</taxon>
        <taxon>Fungi</taxon>
        <taxon>Dikarya</taxon>
        <taxon>Ascomycota</taxon>
        <taxon>Pezizomycotina</taxon>
        <taxon>Sordariomycetes</taxon>
        <taxon>Sordariomycetidae</taxon>
        <taxon>Sordariales</taxon>
        <taxon>Chaetomiaceae</taxon>
        <taxon>Parathielavia</taxon>
    </lineage>
</organism>
<evidence type="ECO:0000256" key="1">
    <source>
        <dbReference type="SAM" id="Phobius"/>
    </source>
</evidence>
<keyword evidence="1" id="KW-1133">Transmembrane helix</keyword>
<keyword evidence="3" id="KW-1185">Reference proteome</keyword>
<feature type="transmembrane region" description="Helical" evidence="1">
    <location>
        <begin position="62"/>
        <end position="84"/>
    </location>
</feature>
<feature type="transmembrane region" description="Helical" evidence="1">
    <location>
        <begin position="20"/>
        <end position="42"/>
    </location>
</feature>
<dbReference type="AlphaFoldDB" id="A0AAN6Q056"/>
<dbReference type="Proteomes" id="UP001305647">
    <property type="component" value="Unassembled WGS sequence"/>
</dbReference>
<reference evidence="2" key="1">
    <citation type="journal article" date="2023" name="Mol. Phylogenet. Evol.">
        <title>Genome-scale phylogeny and comparative genomics of the fungal order Sordariales.</title>
        <authorList>
            <person name="Hensen N."/>
            <person name="Bonometti L."/>
            <person name="Westerberg I."/>
            <person name="Brannstrom I.O."/>
            <person name="Guillou S."/>
            <person name="Cros-Aarteil S."/>
            <person name="Calhoun S."/>
            <person name="Haridas S."/>
            <person name="Kuo A."/>
            <person name="Mondo S."/>
            <person name="Pangilinan J."/>
            <person name="Riley R."/>
            <person name="LaButti K."/>
            <person name="Andreopoulos B."/>
            <person name="Lipzen A."/>
            <person name="Chen C."/>
            <person name="Yan M."/>
            <person name="Daum C."/>
            <person name="Ng V."/>
            <person name="Clum A."/>
            <person name="Steindorff A."/>
            <person name="Ohm R.A."/>
            <person name="Martin F."/>
            <person name="Silar P."/>
            <person name="Natvig D.O."/>
            <person name="Lalanne C."/>
            <person name="Gautier V."/>
            <person name="Ament-Velasquez S.L."/>
            <person name="Kruys A."/>
            <person name="Hutchinson M.I."/>
            <person name="Powell A.J."/>
            <person name="Barry K."/>
            <person name="Miller A.N."/>
            <person name="Grigoriev I.V."/>
            <person name="Debuchy R."/>
            <person name="Gladieux P."/>
            <person name="Hiltunen Thoren M."/>
            <person name="Johannesson H."/>
        </authorList>
    </citation>
    <scope>NUCLEOTIDE SEQUENCE</scope>
    <source>
        <strain evidence="2">CBS 757.83</strain>
    </source>
</reference>
<feature type="transmembrane region" description="Helical" evidence="1">
    <location>
        <begin position="105"/>
        <end position="125"/>
    </location>
</feature>
<dbReference type="EMBL" id="MU863645">
    <property type="protein sequence ID" value="KAK4099859.1"/>
    <property type="molecule type" value="Genomic_DNA"/>
</dbReference>
<keyword evidence="1" id="KW-0472">Membrane</keyword>